<accession>A0ABP0PT43</accession>
<sequence>VPQSLVNKFKEAVGDAKVGHALGNALSVAPMERLLRNVVVAANLCRPEQQPPDFWGKISSKVPRFDCEKHAADLELLQKDKIISIGWAEDVCGDFNLVKWKLVLSDYTVCRRFIDLRQISGDKARDGFSLLVPCLLPKIC</sequence>
<comment type="caution">
    <text evidence="1">The sequence shown here is derived from an EMBL/GenBank/DDBJ whole genome shotgun (WGS) entry which is preliminary data.</text>
</comment>
<gene>
    <name evidence="1" type="ORF">SCF082_LOCUS37808</name>
</gene>
<keyword evidence="2" id="KW-1185">Reference proteome</keyword>
<dbReference type="Proteomes" id="UP001642464">
    <property type="component" value="Unassembled WGS sequence"/>
</dbReference>
<evidence type="ECO:0000313" key="1">
    <source>
        <dbReference type="EMBL" id="CAK9079198.1"/>
    </source>
</evidence>
<evidence type="ECO:0000313" key="2">
    <source>
        <dbReference type="Proteomes" id="UP001642464"/>
    </source>
</evidence>
<dbReference type="EMBL" id="CAXAMM010038579">
    <property type="protein sequence ID" value="CAK9079198.1"/>
    <property type="molecule type" value="Genomic_DNA"/>
</dbReference>
<proteinExistence type="predicted"/>
<organism evidence="1 2">
    <name type="scientific">Durusdinium trenchii</name>
    <dbReference type="NCBI Taxonomy" id="1381693"/>
    <lineage>
        <taxon>Eukaryota</taxon>
        <taxon>Sar</taxon>
        <taxon>Alveolata</taxon>
        <taxon>Dinophyceae</taxon>
        <taxon>Suessiales</taxon>
        <taxon>Symbiodiniaceae</taxon>
        <taxon>Durusdinium</taxon>
    </lineage>
</organism>
<name>A0ABP0PT43_9DINO</name>
<reference evidence="1 2" key="1">
    <citation type="submission" date="2024-02" db="EMBL/GenBank/DDBJ databases">
        <authorList>
            <person name="Chen Y."/>
            <person name="Shah S."/>
            <person name="Dougan E. K."/>
            <person name="Thang M."/>
            <person name="Chan C."/>
        </authorList>
    </citation>
    <scope>NUCLEOTIDE SEQUENCE [LARGE SCALE GENOMIC DNA]</scope>
</reference>
<feature type="non-terminal residue" evidence="1">
    <location>
        <position position="1"/>
    </location>
</feature>
<protein>
    <submittedName>
        <fullName evidence="1">Uncharacterized protein</fullName>
    </submittedName>
</protein>